<keyword evidence="2" id="KW-1185">Reference proteome</keyword>
<gene>
    <name evidence="1" type="ORF">HPB49_019293</name>
</gene>
<dbReference type="Proteomes" id="UP000821865">
    <property type="component" value="Chromosome 7"/>
</dbReference>
<reference evidence="1" key="1">
    <citation type="submission" date="2020-05" db="EMBL/GenBank/DDBJ databases">
        <title>Large-scale comparative analyses of tick genomes elucidate their genetic diversity and vector capacities.</title>
        <authorList>
            <person name="Jia N."/>
            <person name="Wang J."/>
            <person name="Shi W."/>
            <person name="Du L."/>
            <person name="Sun Y."/>
            <person name="Zhan W."/>
            <person name="Jiang J."/>
            <person name="Wang Q."/>
            <person name="Zhang B."/>
            <person name="Ji P."/>
            <person name="Sakyi L.B."/>
            <person name="Cui X."/>
            <person name="Yuan T."/>
            <person name="Jiang B."/>
            <person name="Yang W."/>
            <person name="Lam T.T.-Y."/>
            <person name="Chang Q."/>
            <person name="Ding S."/>
            <person name="Wang X."/>
            <person name="Zhu J."/>
            <person name="Ruan X."/>
            <person name="Zhao L."/>
            <person name="Wei J."/>
            <person name="Que T."/>
            <person name="Du C."/>
            <person name="Cheng J."/>
            <person name="Dai P."/>
            <person name="Han X."/>
            <person name="Huang E."/>
            <person name="Gao Y."/>
            <person name="Liu J."/>
            <person name="Shao H."/>
            <person name="Ye R."/>
            <person name="Li L."/>
            <person name="Wei W."/>
            <person name="Wang X."/>
            <person name="Wang C."/>
            <person name="Yang T."/>
            <person name="Huo Q."/>
            <person name="Li W."/>
            <person name="Guo W."/>
            <person name="Chen H."/>
            <person name="Zhou L."/>
            <person name="Ni X."/>
            <person name="Tian J."/>
            <person name="Zhou Y."/>
            <person name="Sheng Y."/>
            <person name="Liu T."/>
            <person name="Pan Y."/>
            <person name="Xia L."/>
            <person name="Li J."/>
            <person name="Zhao F."/>
            <person name="Cao W."/>
        </authorList>
    </citation>
    <scope>NUCLEOTIDE SEQUENCE</scope>
    <source>
        <strain evidence="1">Dsil-2018</strain>
    </source>
</reference>
<sequence length="482" mass="53287">MPASLNVIRFPILFHPLAFCVRDFANGFRSSLSFAGFPLQVVLAFRRPATPEPRNDTRTEVTSQANSLRDGSASGPKASSSGWDTVYKLLYETFSYPEAKELEALLPLPSTYLTRKQRRDRKDDNDRKKEQQQHATRELTYRHVSKIVTVGTDDGSGDHPTDPKDGAYDQGVDPGSSESSSQSEEEEDGEEEEEGRESGDPYAEDDDDDDGAEMADDIVKRKTASSSSTAAPSSSSKAHRRTERSVPATGTLLPPPRPWRERGKRNWNVPSSDPKLASSFSSLGRACPKYGKFQLLPFADHLLLLAEDGRQQQKLVDIAANHLKTLGLAFNSKKSAVLRFSGSGNCADALCLNGLAGSFHQQRPNATWVLTISTIDENHWCYAEHKAHMRQSSERSSNILLTRCMWGCSGFMMVRELWKAVHVQSMTFVSAVLCLSAPTWAWLEGAEREVGRLAIGFHGRVAVEAVQRGVGWSSFEVREASS</sequence>
<comment type="caution">
    <text evidence="1">The sequence shown here is derived from an EMBL/GenBank/DDBJ whole genome shotgun (WGS) entry which is preliminary data.</text>
</comment>
<proteinExistence type="predicted"/>
<organism evidence="1 2">
    <name type="scientific">Dermacentor silvarum</name>
    <name type="common">Tick</name>
    <dbReference type="NCBI Taxonomy" id="543639"/>
    <lineage>
        <taxon>Eukaryota</taxon>
        <taxon>Metazoa</taxon>
        <taxon>Ecdysozoa</taxon>
        <taxon>Arthropoda</taxon>
        <taxon>Chelicerata</taxon>
        <taxon>Arachnida</taxon>
        <taxon>Acari</taxon>
        <taxon>Parasitiformes</taxon>
        <taxon>Ixodida</taxon>
        <taxon>Ixodoidea</taxon>
        <taxon>Ixodidae</taxon>
        <taxon>Rhipicephalinae</taxon>
        <taxon>Dermacentor</taxon>
    </lineage>
</organism>
<name>A0ACB8CGW9_DERSI</name>
<evidence type="ECO:0000313" key="2">
    <source>
        <dbReference type="Proteomes" id="UP000821865"/>
    </source>
</evidence>
<protein>
    <submittedName>
        <fullName evidence="1">Uncharacterized protein</fullName>
    </submittedName>
</protein>
<dbReference type="EMBL" id="CM023476">
    <property type="protein sequence ID" value="KAH7941990.1"/>
    <property type="molecule type" value="Genomic_DNA"/>
</dbReference>
<evidence type="ECO:0000313" key="1">
    <source>
        <dbReference type="EMBL" id="KAH7941990.1"/>
    </source>
</evidence>
<accession>A0ACB8CGW9</accession>